<name>J0DC62_AURST</name>
<reference evidence="2" key="1">
    <citation type="journal article" date="2012" name="Science">
        <title>The Paleozoic origin of enzymatic lignin decomposition reconstructed from 31 fungal genomes.</title>
        <authorList>
            <person name="Floudas D."/>
            <person name="Binder M."/>
            <person name="Riley R."/>
            <person name="Barry K."/>
            <person name="Blanchette R.A."/>
            <person name="Henrissat B."/>
            <person name="Martinez A.T."/>
            <person name="Otillar R."/>
            <person name="Spatafora J.W."/>
            <person name="Yadav J.S."/>
            <person name="Aerts A."/>
            <person name="Benoit I."/>
            <person name="Boyd A."/>
            <person name="Carlson A."/>
            <person name="Copeland A."/>
            <person name="Coutinho P.M."/>
            <person name="de Vries R.P."/>
            <person name="Ferreira P."/>
            <person name="Findley K."/>
            <person name="Foster B."/>
            <person name="Gaskell J."/>
            <person name="Glotzer D."/>
            <person name="Gorecki P."/>
            <person name="Heitman J."/>
            <person name="Hesse C."/>
            <person name="Hori C."/>
            <person name="Igarashi K."/>
            <person name="Jurgens J.A."/>
            <person name="Kallen N."/>
            <person name="Kersten P."/>
            <person name="Kohler A."/>
            <person name="Kuees U."/>
            <person name="Kumar T.K.A."/>
            <person name="Kuo A."/>
            <person name="LaButti K."/>
            <person name="Larrondo L.F."/>
            <person name="Lindquist E."/>
            <person name="Ling A."/>
            <person name="Lombard V."/>
            <person name="Lucas S."/>
            <person name="Lundell T."/>
            <person name="Martin R."/>
            <person name="McLaughlin D.J."/>
            <person name="Morgenstern I."/>
            <person name="Morin E."/>
            <person name="Murat C."/>
            <person name="Nagy L.G."/>
            <person name="Nolan M."/>
            <person name="Ohm R.A."/>
            <person name="Patyshakuliyeva A."/>
            <person name="Rokas A."/>
            <person name="Ruiz-Duenas F.J."/>
            <person name="Sabat G."/>
            <person name="Salamov A."/>
            <person name="Samejima M."/>
            <person name="Schmutz J."/>
            <person name="Slot J.C."/>
            <person name="St John F."/>
            <person name="Stenlid J."/>
            <person name="Sun H."/>
            <person name="Sun S."/>
            <person name="Syed K."/>
            <person name="Tsang A."/>
            <person name="Wiebenga A."/>
            <person name="Young D."/>
            <person name="Pisabarro A."/>
            <person name="Eastwood D.C."/>
            <person name="Martin F."/>
            <person name="Cullen D."/>
            <person name="Grigoriev I.V."/>
            <person name="Hibbett D.S."/>
        </authorList>
    </citation>
    <scope>NUCLEOTIDE SEQUENCE [LARGE SCALE GENOMIC DNA]</scope>
    <source>
        <strain evidence="2">TFB10046</strain>
    </source>
</reference>
<evidence type="ECO:0000313" key="2">
    <source>
        <dbReference type="Proteomes" id="UP000006514"/>
    </source>
</evidence>
<protein>
    <submittedName>
        <fullName evidence="1">Uncharacterized protein</fullName>
    </submittedName>
</protein>
<dbReference type="InParanoid" id="J0DC62"/>
<dbReference type="KEGG" id="adl:AURDEDRAFT_116122"/>
<gene>
    <name evidence="1" type="ORF">AURDEDRAFT_116122</name>
</gene>
<organism evidence="1 2">
    <name type="scientific">Auricularia subglabra (strain TFB-10046 / SS5)</name>
    <name type="common">White-rot fungus</name>
    <name type="synonym">Auricularia delicata (strain TFB10046)</name>
    <dbReference type="NCBI Taxonomy" id="717982"/>
    <lineage>
        <taxon>Eukaryota</taxon>
        <taxon>Fungi</taxon>
        <taxon>Dikarya</taxon>
        <taxon>Basidiomycota</taxon>
        <taxon>Agaricomycotina</taxon>
        <taxon>Agaricomycetes</taxon>
        <taxon>Auriculariales</taxon>
        <taxon>Auriculariaceae</taxon>
        <taxon>Auricularia</taxon>
    </lineage>
</organism>
<keyword evidence="2" id="KW-1185">Reference proteome</keyword>
<proteinExistence type="predicted"/>
<dbReference type="EMBL" id="JH687812">
    <property type="protein sequence ID" value="EJD39602.1"/>
    <property type="molecule type" value="Genomic_DNA"/>
</dbReference>
<dbReference type="AlphaFoldDB" id="J0DC62"/>
<dbReference type="Proteomes" id="UP000006514">
    <property type="component" value="Unassembled WGS sequence"/>
</dbReference>
<evidence type="ECO:0000313" key="1">
    <source>
        <dbReference type="EMBL" id="EJD39602.1"/>
    </source>
</evidence>
<accession>J0DC62</accession>
<sequence>MYALCPARHAMVLTSMDRTPNEILPTPPSTPTRGTKALIAIDDTDLFASPFAPDNALGLFIDEYVLHAGCRPRTSR</sequence>